<evidence type="ECO:0000313" key="4">
    <source>
        <dbReference type="Proteomes" id="UP000564836"/>
    </source>
</evidence>
<evidence type="ECO:0000256" key="1">
    <source>
        <dbReference type="SAM" id="MobiDB-lite"/>
    </source>
</evidence>
<proteinExistence type="predicted"/>
<gene>
    <name evidence="3" type="ORF">G6321_00028000</name>
    <name evidence="2" type="ORF">G6321_40235</name>
</gene>
<evidence type="ECO:0000313" key="3">
    <source>
        <dbReference type="EMBL" id="UGX98750.1"/>
    </source>
</evidence>
<dbReference type="RefSeq" id="WP_166352919.1">
    <property type="nucleotide sequence ID" value="NZ_CP088280.1"/>
</dbReference>
<dbReference type="EMBL" id="CP088280">
    <property type="protein sequence ID" value="UGX98750.1"/>
    <property type="molecule type" value="Genomic_DNA"/>
</dbReference>
<dbReference type="EMBL" id="JACBFH010000001">
    <property type="protein sequence ID" value="NYY94402.1"/>
    <property type="molecule type" value="Genomic_DNA"/>
</dbReference>
<protein>
    <submittedName>
        <fullName evidence="2">Uncharacterized protein</fullName>
    </submittedName>
</protein>
<dbReference type="Gene3D" id="1.10.10.10">
    <property type="entry name" value="Winged helix-like DNA-binding domain superfamily/Winged helix DNA-binding domain"/>
    <property type="match status" value="1"/>
</dbReference>
<reference evidence="3 4" key="3">
    <citation type="journal article" date="2022" name="Int. J. Syst. Evol. Microbiol.">
        <title>Strains of Bradyrhizobium barranii sp. nov. associated with legumes native to Canada are symbionts of soybeans and belong to different subspecies (subsp. barranii subsp. nov. and subsp. apii subsp. nov.) and symbiovars (sv. glycinearum and sv. septentrionale).</title>
        <authorList>
            <person name="Bromfield E.S.P."/>
            <person name="Cloutier S."/>
            <person name="Wasai-Hara S."/>
            <person name="Minamisawa K."/>
        </authorList>
    </citation>
    <scope>NUCLEOTIDE SEQUENCE [LARGE SCALE GENOMIC DNA]</scope>
    <source>
        <strain evidence="3 4">323S2</strain>
    </source>
</reference>
<dbReference type="SUPFAM" id="SSF46785">
    <property type="entry name" value="Winged helix' DNA-binding domain"/>
    <property type="match status" value="1"/>
</dbReference>
<name>A0A7Z0QKK7_9BRAD</name>
<sequence>MGSIKDKLGDTPYTYPNAPGWKEGETSREVAEEVAGGAEAQRRRAFAYIRQNPGHTADEIAAALRESVLTIRPRISELRKMQLITNEGRGRNRSGKAAHCWRVR</sequence>
<evidence type="ECO:0000313" key="2">
    <source>
        <dbReference type="EMBL" id="NYY94402.1"/>
    </source>
</evidence>
<accession>A0A7Z0QKK7</accession>
<feature type="region of interest" description="Disordered" evidence="1">
    <location>
        <begin position="1"/>
        <end position="26"/>
    </location>
</feature>
<dbReference type="AlphaFoldDB" id="A0A7Z0QKK7"/>
<dbReference type="InterPro" id="IPR036388">
    <property type="entry name" value="WH-like_DNA-bd_sf"/>
</dbReference>
<organism evidence="2">
    <name type="scientific">Bradyrhizobium barranii subsp. barranii</name>
    <dbReference type="NCBI Taxonomy" id="2823807"/>
    <lineage>
        <taxon>Bacteria</taxon>
        <taxon>Pseudomonadati</taxon>
        <taxon>Pseudomonadota</taxon>
        <taxon>Alphaproteobacteria</taxon>
        <taxon>Hyphomicrobiales</taxon>
        <taxon>Nitrobacteraceae</taxon>
        <taxon>Bradyrhizobium</taxon>
        <taxon>Bradyrhizobium barranii</taxon>
    </lineage>
</organism>
<reference evidence="2" key="2">
    <citation type="submission" date="2020-06" db="EMBL/GenBank/DDBJ databases">
        <title>Whole Genome Sequence of Bradyrhizobium sp. Strain 323S2.</title>
        <authorList>
            <person name="Bromfield E.S.P."/>
        </authorList>
    </citation>
    <scope>NUCLEOTIDE SEQUENCE [LARGE SCALE GENOMIC DNA]</scope>
    <source>
        <strain evidence="2">323S2</strain>
    </source>
</reference>
<dbReference type="Proteomes" id="UP000564836">
    <property type="component" value="Chromosome"/>
</dbReference>
<reference evidence="3 4" key="1">
    <citation type="journal article" date="2017" name="Syst. Appl. Microbiol.">
        <title>Soybeans inoculated with root zone soils of Canadian native legumes harbour diverse and novel Bradyrhizobium spp. that possess agricultural potential.</title>
        <authorList>
            <person name="Bromfield E.S.P."/>
            <person name="Cloutier S."/>
            <person name="Tambong J.T."/>
            <person name="Tran Thi T.V."/>
        </authorList>
    </citation>
    <scope>NUCLEOTIDE SEQUENCE [LARGE SCALE GENOMIC DNA]</scope>
    <source>
        <strain evidence="3 4">323S2</strain>
    </source>
</reference>
<dbReference type="InterPro" id="IPR036390">
    <property type="entry name" value="WH_DNA-bd_sf"/>
</dbReference>